<dbReference type="SMR" id="A0A015KQJ4"/>
<feature type="compositionally biased region" description="Acidic residues" evidence="7">
    <location>
        <begin position="441"/>
        <end position="463"/>
    </location>
</feature>
<feature type="region of interest" description="Disordered" evidence="7">
    <location>
        <begin position="424"/>
        <end position="551"/>
    </location>
</feature>
<organism evidence="9 10">
    <name type="scientific">Rhizophagus irregularis (strain DAOM 197198w)</name>
    <name type="common">Glomus intraradices</name>
    <dbReference type="NCBI Taxonomy" id="1432141"/>
    <lineage>
        <taxon>Eukaryota</taxon>
        <taxon>Fungi</taxon>
        <taxon>Fungi incertae sedis</taxon>
        <taxon>Mucoromycota</taxon>
        <taxon>Glomeromycotina</taxon>
        <taxon>Glomeromycetes</taxon>
        <taxon>Glomerales</taxon>
        <taxon>Glomeraceae</taxon>
        <taxon>Rhizophagus</taxon>
    </lineage>
</organism>
<feature type="coiled-coil region" evidence="6">
    <location>
        <begin position="203"/>
        <end position="230"/>
    </location>
</feature>
<sequence length="551" mass="63767">MGRPRDSKKNIPSPTTTSVTGSSKSSAPLKIKIPRSEALLRDKQKRRLSTGTKKRPIILGKIPEDDDIEEKDIPIEEQFILRLMVPEDVKQKFREKVKTGKFTDDIGIIFKDPRRAIFTFENQKYRAKLVDLPCIIEAQKTFNKIQYYKVADICQMLVVESQIQDDEQLFTENSKSSNVDEFEWPDGLTTPPLKNVRKRRFRKRISAKKIEDIEKEVEKLLHEDSLAEEVKLVWEDAIDSETATPAAYIGSKAHEEEEQEEVEEVQGEEDDYDVELEEDTTVLGEEILDEDQFSTPDDDLQKEFENALERFDEMSDSSDKNDDEETTESEESTSESDEDEDEDPELTQILNKREELTTDIAKLEEEIKNFESHFASAINPLIQERLTGKITTAKEDLSQKQQEIETGDKRIAEIQERMKAQVAELKRLSKEKMKGKRRESDEDSENETENENSSEEEDDEQNEEENKKDDKQEEDKDSKKDDSMFLLGEDEFYEEELNNKDDDDGDNKEETMTVDNDGQDENEGDIMDIEDDDKEKSKEGSEKSQHSNDEG</sequence>
<dbReference type="GO" id="GO:0016251">
    <property type="term" value="F:RNA polymerase II general transcription initiation factor activity"/>
    <property type="evidence" value="ECO:0007669"/>
    <property type="project" value="TreeGrafter"/>
</dbReference>
<protein>
    <submittedName>
        <fullName evidence="9">Taf7p</fullName>
    </submittedName>
</protein>
<feature type="domain" description="TAFII55 protein conserved region" evidence="8">
    <location>
        <begin position="75"/>
        <end position="229"/>
    </location>
</feature>
<evidence type="ECO:0000256" key="5">
    <source>
        <dbReference type="ARBA" id="ARBA00023242"/>
    </source>
</evidence>
<keyword evidence="6" id="KW-0175">Coiled coil</keyword>
<dbReference type="HOGENOM" id="CLU_494442_0_0_1"/>
<dbReference type="OrthoDB" id="153872at2759"/>
<evidence type="ECO:0000256" key="4">
    <source>
        <dbReference type="ARBA" id="ARBA00023163"/>
    </source>
</evidence>
<dbReference type="Proteomes" id="UP000022910">
    <property type="component" value="Unassembled WGS sequence"/>
</dbReference>
<feature type="region of interest" description="Disordered" evidence="7">
    <location>
        <begin position="248"/>
        <end position="353"/>
    </location>
</feature>
<reference evidence="9 10" key="1">
    <citation type="submission" date="2014-02" db="EMBL/GenBank/DDBJ databases">
        <title>Single nucleus genome sequencing reveals high similarity among nuclei of an endomycorrhizal fungus.</title>
        <authorList>
            <person name="Lin K."/>
            <person name="Geurts R."/>
            <person name="Zhang Z."/>
            <person name="Limpens E."/>
            <person name="Saunders D.G."/>
            <person name="Mu D."/>
            <person name="Pang E."/>
            <person name="Cao H."/>
            <person name="Cha H."/>
            <person name="Lin T."/>
            <person name="Zhou Q."/>
            <person name="Shang Y."/>
            <person name="Li Y."/>
            <person name="Ivanov S."/>
            <person name="Sharma T."/>
            <person name="Velzen R.V."/>
            <person name="Ruijter N.D."/>
            <person name="Aanen D.K."/>
            <person name="Win J."/>
            <person name="Kamoun S."/>
            <person name="Bisseling T."/>
            <person name="Huang S."/>
        </authorList>
    </citation>
    <scope>NUCLEOTIDE SEQUENCE [LARGE SCALE GENOMIC DNA]</scope>
    <source>
        <strain evidence="10">DAOM197198w</strain>
    </source>
</reference>
<evidence type="ECO:0000313" key="9">
    <source>
        <dbReference type="EMBL" id="EXX62061.1"/>
    </source>
</evidence>
<feature type="compositionally biased region" description="Acidic residues" evidence="7">
    <location>
        <begin position="517"/>
        <end position="533"/>
    </location>
</feature>
<evidence type="ECO:0000313" key="10">
    <source>
        <dbReference type="Proteomes" id="UP000022910"/>
    </source>
</evidence>
<comment type="similarity">
    <text evidence="2">Belongs to the TAF7 family.</text>
</comment>
<dbReference type="GO" id="GO:0051123">
    <property type="term" value="P:RNA polymerase II preinitiation complex assembly"/>
    <property type="evidence" value="ECO:0007669"/>
    <property type="project" value="TreeGrafter"/>
</dbReference>
<feature type="compositionally biased region" description="Basic and acidic residues" evidence="7">
    <location>
        <begin position="299"/>
        <end position="320"/>
    </location>
</feature>
<feature type="compositionally biased region" description="Basic and acidic residues" evidence="7">
    <location>
        <begin position="534"/>
        <end position="551"/>
    </location>
</feature>
<evidence type="ECO:0000256" key="3">
    <source>
        <dbReference type="ARBA" id="ARBA00023015"/>
    </source>
</evidence>
<dbReference type="EMBL" id="JEMT01024920">
    <property type="protein sequence ID" value="EXX62061.1"/>
    <property type="molecule type" value="Genomic_DNA"/>
</dbReference>
<comment type="caution">
    <text evidence="9">The sequence shown here is derived from an EMBL/GenBank/DDBJ whole genome shotgun (WGS) entry which is preliminary data.</text>
</comment>
<feature type="compositionally biased region" description="Basic and acidic residues" evidence="7">
    <location>
        <begin position="464"/>
        <end position="483"/>
    </location>
</feature>
<dbReference type="SMART" id="SM01370">
    <property type="entry name" value="TAFII55_N"/>
    <property type="match status" value="1"/>
</dbReference>
<keyword evidence="10" id="KW-1185">Reference proteome</keyword>
<evidence type="ECO:0000256" key="7">
    <source>
        <dbReference type="SAM" id="MobiDB-lite"/>
    </source>
</evidence>
<accession>A0A015KQJ4</accession>
<evidence type="ECO:0000256" key="1">
    <source>
        <dbReference type="ARBA" id="ARBA00004123"/>
    </source>
</evidence>
<dbReference type="InterPro" id="IPR006751">
    <property type="entry name" value="TAFII55_prot_cons_reg"/>
</dbReference>
<dbReference type="STRING" id="1432141.A0A015KQJ4"/>
<comment type="subcellular location">
    <subcellularLocation>
        <location evidence="1">Nucleus</location>
    </subcellularLocation>
</comment>
<dbReference type="PANTHER" id="PTHR12228">
    <property type="entry name" value="TRANSCRIPTION INITIATION FACTOR TFIID 55 KD SUBUNIT-RELATED"/>
    <property type="match status" value="1"/>
</dbReference>
<dbReference type="AlphaFoldDB" id="A0A015KQJ4"/>
<name>A0A015KQJ4_RHIIW</name>
<dbReference type="PANTHER" id="PTHR12228:SF0">
    <property type="entry name" value="TATA-BOX BINDING PROTEIN ASSOCIATED FACTOR 7"/>
    <property type="match status" value="1"/>
</dbReference>
<keyword evidence="3" id="KW-0805">Transcription regulation</keyword>
<evidence type="ECO:0000256" key="6">
    <source>
        <dbReference type="SAM" id="Coils"/>
    </source>
</evidence>
<proteinExistence type="inferred from homology"/>
<keyword evidence="5" id="KW-0539">Nucleus</keyword>
<feature type="region of interest" description="Disordered" evidence="7">
    <location>
        <begin position="1"/>
        <end position="32"/>
    </location>
</feature>
<dbReference type="GO" id="GO:0005669">
    <property type="term" value="C:transcription factor TFIID complex"/>
    <property type="evidence" value="ECO:0007669"/>
    <property type="project" value="InterPro"/>
</dbReference>
<feature type="compositionally biased region" description="Acidic residues" evidence="7">
    <location>
        <begin position="488"/>
        <end position="507"/>
    </location>
</feature>
<dbReference type="Pfam" id="PF04658">
    <property type="entry name" value="TAFII55_N"/>
    <property type="match status" value="1"/>
</dbReference>
<evidence type="ECO:0000256" key="2">
    <source>
        <dbReference type="ARBA" id="ARBA00009368"/>
    </source>
</evidence>
<feature type="compositionally biased region" description="Acidic residues" evidence="7">
    <location>
        <begin position="256"/>
        <end position="298"/>
    </location>
</feature>
<gene>
    <name evidence="9" type="ORF">RirG_165320</name>
</gene>
<evidence type="ECO:0000259" key="8">
    <source>
        <dbReference type="SMART" id="SM01370"/>
    </source>
</evidence>
<dbReference type="CDD" id="cd08047">
    <property type="entry name" value="TAF7"/>
    <property type="match status" value="1"/>
</dbReference>
<feature type="compositionally biased region" description="Acidic residues" evidence="7">
    <location>
        <begin position="321"/>
        <end position="345"/>
    </location>
</feature>
<feature type="compositionally biased region" description="Low complexity" evidence="7">
    <location>
        <begin position="13"/>
        <end position="26"/>
    </location>
</feature>
<dbReference type="InterPro" id="IPR037817">
    <property type="entry name" value="TAF7"/>
</dbReference>
<keyword evidence="4" id="KW-0804">Transcription</keyword>